<reference evidence="6 7" key="1">
    <citation type="submission" date="2019-03" db="EMBL/GenBank/DDBJ databases">
        <title>Genomic Encyclopedia of Type Strains, Phase IV (KMG-IV): sequencing the most valuable type-strain genomes for metagenomic binning, comparative biology and taxonomic classification.</title>
        <authorList>
            <person name="Goeker M."/>
        </authorList>
    </citation>
    <scope>NUCLEOTIDE SEQUENCE [LARGE SCALE GENOMIC DNA]</scope>
    <source>
        <strain evidence="6 7">DSM 24591</strain>
    </source>
</reference>
<gene>
    <name evidence="6" type="ORF">EDC26_11979</name>
</gene>
<evidence type="ECO:0000256" key="3">
    <source>
        <dbReference type="ARBA" id="ARBA00022989"/>
    </source>
</evidence>
<dbReference type="Gene3D" id="1.20.120.1630">
    <property type="match status" value="1"/>
</dbReference>
<accession>A0A4R3LPE2</accession>
<dbReference type="Proteomes" id="UP000295525">
    <property type="component" value="Unassembled WGS sequence"/>
</dbReference>
<keyword evidence="6" id="KW-0808">Transferase</keyword>
<evidence type="ECO:0000256" key="2">
    <source>
        <dbReference type="ARBA" id="ARBA00022692"/>
    </source>
</evidence>
<proteinExistence type="predicted"/>
<dbReference type="GO" id="GO:0032259">
    <property type="term" value="P:methylation"/>
    <property type="evidence" value="ECO:0007669"/>
    <property type="project" value="UniProtKB-KW"/>
</dbReference>
<feature type="transmembrane region" description="Helical" evidence="5">
    <location>
        <begin position="119"/>
        <end position="139"/>
    </location>
</feature>
<keyword evidence="3 5" id="KW-1133">Transmembrane helix</keyword>
<feature type="transmembrane region" description="Helical" evidence="5">
    <location>
        <begin position="43"/>
        <end position="63"/>
    </location>
</feature>
<dbReference type="PANTHER" id="PTHR12714">
    <property type="entry name" value="PROTEIN-S ISOPRENYLCYSTEINE O-METHYLTRANSFERASE"/>
    <property type="match status" value="1"/>
</dbReference>
<feature type="transmembrane region" description="Helical" evidence="5">
    <location>
        <begin position="145"/>
        <end position="163"/>
    </location>
</feature>
<comment type="subcellular location">
    <subcellularLocation>
        <location evidence="1">Endomembrane system</location>
        <topology evidence="1">Multi-pass membrane protein</topology>
    </subcellularLocation>
</comment>
<evidence type="ECO:0000313" key="6">
    <source>
        <dbReference type="EMBL" id="TCT02353.1"/>
    </source>
</evidence>
<feature type="transmembrane region" description="Helical" evidence="5">
    <location>
        <begin position="75"/>
        <end position="98"/>
    </location>
</feature>
<keyword evidence="4 5" id="KW-0472">Membrane</keyword>
<dbReference type="EMBL" id="SMAJ01000019">
    <property type="protein sequence ID" value="TCT02353.1"/>
    <property type="molecule type" value="Genomic_DNA"/>
</dbReference>
<feature type="transmembrane region" description="Helical" evidence="5">
    <location>
        <begin position="6"/>
        <end position="23"/>
    </location>
</feature>
<keyword evidence="2 5" id="KW-0812">Transmembrane</keyword>
<name>A0A4R3LPE2_9BURK</name>
<dbReference type="PANTHER" id="PTHR12714:SF9">
    <property type="entry name" value="PROTEIN-S-ISOPRENYLCYSTEINE O-METHYLTRANSFERASE"/>
    <property type="match status" value="1"/>
</dbReference>
<dbReference type="InterPro" id="IPR007318">
    <property type="entry name" value="Phopholipid_MeTrfase"/>
</dbReference>
<keyword evidence="7" id="KW-1185">Reference proteome</keyword>
<organism evidence="6 7">
    <name type="scientific">Paralcaligenes ureilyticus</name>
    <dbReference type="NCBI Taxonomy" id="627131"/>
    <lineage>
        <taxon>Bacteria</taxon>
        <taxon>Pseudomonadati</taxon>
        <taxon>Pseudomonadota</taxon>
        <taxon>Betaproteobacteria</taxon>
        <taxon>Burkholderiales</taxon>
        <taxon>Alcaligenaceae</taxon>
        <taxon>Paralcaligenes</taxon>
    </lineage>
</organism>
<dbReference type="GO" id="GO:0008168">
    <property type="term" value="F:methyltransferase activity"/>
    <property type="evidence" value="ECO:0007669"/>
    <property type="project" value="UniProtKB-KW"/>
</dbReference>
<evidence type="ECO:0000313" key="7">
    <source>
        <dbReference type="Proteomes" id="UP000295525"/>
    </source>
</evidence>
<evidence type="ECO:0000256" key="5">
    <source>
        <dbReference type="SAM" id="Phobius"/>
    </source>
</evidence>
<keyword evidence="6" id="KW-0489">Methyltransferase</keyword>
<dbReference type="OrthoDB" id="5293276at2"/>
<protein>
    <submittedName>
        <fullName evidence="6">Protein-S-isoprenylcysteine O-methyltransferase Ste14</fullName>
    </submittedName>
</protein>
<evidence type="ECO:0000256" key="1">
    <source>
        <dbReference type="ARBA" id="ARBA00004127"/>
    </source>
</evidence>
<evidence type="ECO:0000256" key="4">
    <source>
        <dbReference type="ARBA" id="ARBA00023136"/>
    </source>
</evidence>
<dbReference type="GO" id="GO:0012505">
    <property type="term" value="C:endomembrane system"/>
    <property type="evidence" value="ECO:0007669"/>
    <property type="project" value="UniProtKB-SubCell"/>
</dbReference>
<sequence>MPRYFAALTIVLMLGMVWTRILLMRRKGIKAMHFGSIDKTDFLIPPFAFFYFYVVFAAAFHWSGVSTQEFFQSGAVSWAGALFCLAGLLLLLWSLVSFGRSFRVGIDTQHADKLVTTGVFALSRNPIYVAFALILFGQFLVHPNWILLAYMGAAVGLFHRQVLREEDYLKRHYGKPYSEYCSRVRRYF</sequence>
<comment type="caution">
    <text evidence="6">The sequence shown here is derived from an EMBL/GenBank/DDBJ whole genome shotgun (WGS) entry which is preliminary data.</text>
</comment>
<dbReference type="Pfam" id="PF04191">
    <property type="entry name" value="PEMT"/>
    <property type="match status" value="1"/>
</dbReference>
<dbReference type="RefSeq" id="WP_132585240.1">
    <property type="nucleotide sequence ID" value="NZ_SMAJ01000019.1"/>
</dbReference>
<dbReference type="AlphaFoldDB" id="A0A4R3LPE2"/>